<accession>A0AC61S505</accession>
<proteinExistence type="predicted"/>
<gene>
    <name evidence="1" type="ORF">E5990_06580</name>
</gene>
<keyword evidence="2" id="KW-1185">Reference proteome</keyword>
<dbReference type="Proteomes" id="UP000305401">
    <property type="component" value="Unassembled WGS sequence"/>
</dbReference>
<sequence length="495" mass="56707">MEAFATLLGSEPKFNTPARTCPVVTDEIKGIIRKCLEDNRERRATGMRKLQWTCRSIHTMLLERGFTLSYPSVCNHVRRISATMGARPQKEVYVRREHDPGQECEFDWGEIPLVICDRRQTVQMAVFTLLHSNRRSAWLFRRQDTLSLMEAHRNFFAEIQGVPQTMVYDNMKVAVIIRTGRQGRPAVRYPTKAMQRLSLYYKFEERFCNARSGWEKGSVEIVRHAAFVSRQSFETLDAAQNWLDRIFLKINTTSGITGISDSQKQERIHADLYSLQPAPQPMGCFEAEEHTPDNYGTINVDYNNYSVPEGLVGSSVLARVYSGHIAIYHQGRRVADHVRLEGKGGWSMQLEHYLGTFLRKPGALDNSTAMRQVPAELAELYRVHFCPDRQREFIRFMMYARDNGIMQSRITAAARSLRLNGVRHMTADHLKVELDSMLETDMSENDADTIASVSCLDIHPRQQRASIEEHAETTLDSLTAVLCRHPKLHAGNIRN</sequence>
<reference evidence="1" key="1">
    <citation type="submission" date="2019-04" db="EMBL/GenBank/DDBJ databases">
        <title>Microbes associate with the intestines of laboratory mice.</title>
        <authorList>
            <person name="Navarre W."/>
            <person name="Wong E."/>
            <person name="Huang K.C."/>
            <person name="Tropini C."/>
            <person name="Ng K."/>
            <person name="Yu B."/>
        </authorList>
    </citation>
    <scope>NUCLEOTIDE SEQUENCE</scope>
    <source>
        <strain evidence="1">NM86_A22</strain>
    </source>
</reference>
<organism evidence="1 2">
    <name type="scientific">Muribaculum caecicola</name>
    <dbReference type="NCBI Taxonomy" id="3038144"/>
    <lineage>
        <taxon>Bacteria</taxon>
        <taxon>Pseudomonadati</taxon>
        <taxon>Bacteroidota</taxon>
        <taxon>Bacteroidia</taxon>
        <taxon>Bacteroidales</taxon>
        <taxon>Muribaculaceae</taxon>
        <taxon>Muribaculum</taxon>
    </lineage>
</organism>
<dbReference type="EMBL" id="SSTG01000071">
    <property type="protein sequence ID" value="THG50546.1"/>
    <property type="molecule type" value="Genomic_DNA"/>
</dbReference>
<name>A0AC61S505_9BACT</name>
<protein>
    <submittedName>
        <fullName evidence="1">Transposase</fullName>
    </submittedName>
</protein>
<evidence type="ECO:0000313" key="1">
    <source>
        <dbReference type="EMBL" id="THG50546.1"/>
    </source>
</evidence>
<comment type="caution">
    <text evidence="1">The sequence shown here is derived from an EMBL/GenBank/DDBJ whole genome shotgun (WGS) entry which is preliminary data.</text>
</comment>
<evidence type="ECO:0000313" key="2">
    <source>
        <dbReference type="Proteomes" id="UP000305401"/>
    </source>
</evidence>